<protein>
    <submittedName>
        <fullName evidence="2">Oidioi.mRNA.OKI2018_I69.PAR.g8610.t1.cds</fullName>
    </submittedName>
</protein>
<evidence type="ECO:0000256" key="1">
    <source>
        <dbReference type="SAM" id="MobiDB-lite"/>
    </source>
</evidence>
<feature type="compositionally biased region" description="Polar residues" evidence="1">
    <location>
        <begin position="159"/>
        <end position="179"/>
    </location>
</feature>
<feature type="region of interest" description="Disordered" evidence="1">
    <location>
        <begin position="32"/>
        <end position="191"/>
    </location>
</feature>
<feature type="compositionally biased region" description="Basic and acidic residues" evidence="1">
    <location>
        <begin position="35"/>
        <end position="48"/>
    </location>
</feature>
<name>A0ABN7RGQ0_OIKDI</name>
<dbReference type="EMBL" id="OU015568">
    <property type="protein sequence ID" value="CAG5077012.1"/>
    <property type="molecule type" value="Genomic_DNA"/>
</dbReference>
<keyword evidence="3" id="KW-1185">Reference proteome</keyword>
<evidence type="ECO:0000313" key="3">
    <source>
        <dbReference type="Proteomes" id="UP001158576"/>
    </source>
</evidence>
<accession>A0ABN7RGQ0</accession>
<organism evidence="2 3">
    <name type="scientific">Oikopleura dioica</name>
    <name type="common">Tunicate</name>
    <dbReference type="NCBI Taxonomy" id="34765"/>
    <lineage>
        <taxon>Eukaryota</taxon>
        <taxon>Metazoa</taxon>
        <taxon>Chordata</taxon>
        <taxon>Tunicata</taxon>
        <taxon>Appendicularia</taxon>
        <taxon>Copelata</taxon>
        <taxon>Oikopleuridae</taxon>
        <taxon>Oikopleura</taxon>
    </lineage>
</organism>
<dbReference type="Proteomes" id="UP001158576">
    <property type="component" value="Chromosome PAR"/>
</dbReference>
<gene>
    <name evidence="2" type="ORF">OKIOD_LOCUS168</name>
</gene>
<evidence type="ECO:0000313" key="2">
    <source>
        <dbReference type="EMBL" id="CAG5077012.1"/>
    </source>
</evidence>
<reference evidence="2 3" key="1">
    <citation type="submission" date="2021-04" db="EMBL/GenBank/DDBJ databases">
        <authorList>
            <person name="Bliznina A."/>
        </authorList>
    </citation>
    <scope>NUCLEOTIDE SEQUENCE [LARGE SCALE GENOMIC DNA]</scope>
</reference>
<proteinExistence type="predicted"/>
<feature type="compositionally biased region" description="Basic and acidic residues" evidence="1">
    <location>
        <begin position="82"/>
        <end position="115"/>
    </location>
</feature>
<sequence length="390" mass="43950">MEDGDNTIVERYKKTNAVLGKHGLSLKSSKLTRNILKDANKKPEEIPEKTSPQNLGSPKTPKKLKKTPVDEKTPRSKKGHRLTFERASHLSPAKRDSPKSKKKDSPIRDLGETPLRKNRSSRRSLAKDLFKGETGPKSSNDPFDPDSEEVASSPVIKFTGSSRAFNKTTGSVENTSKLSPQGAKSRRSIGNGRAEKIMSLLEQSVDSIELAKKKKKEKDLKKQCLENNLRVKISKLDIQNLQDEGIIGPTESTEKPPGNLPVAQSTLSKTNIKAAFHPAQNESTISNEDPHKTVNNTSLDSHDEIPLDFTVMSAEQKWKWILSIPKEELKNQDWDRFHDFSNITSITGVVEEFKEILNNNEDPKELEYKKLLYKHKLTIWLARNPEETKQ</sequence>